<keyword evidence="1" id="KW-1133">Transmembrane helix</keyword>
<feature type="transmembrane region" description="Helical" evidence="1">
    <location>
        <begin position="21"/>
        <end position="47"/>
    </location>
</feature>
<keyword evidence="3" id="KW-1185">Reference proteome</keyword>
<evidence type="ECO:0000313" key="3">
    <source>
        <dbReference type="Proteomes" id="UP001500483"/>
    </source>
</evidence>
<feature type="transmembrane region" description="Helical" evidence="1">
    <location>
        <begin position="59"/>
        <end position="82"/>
    </location>
</feature>
<proteinExistence type="predicted"/>
<protein>
    <submittedName>
        <fullName evidence="2">Uncharacterized protein</fullName>
    </submittedName>
</protein>
<reference evidence="3" key="1">
    <citation type="journal article" date="2019" name="Int. J. Syst. Evol. Microbiol.">
        <title>The Global Catalogue of Microorganisms (GCM) 10K type strain sequencing project: providing services to taxonomists for standard genome sequencing and annotation.</title>
        <authorList>
            <consortium name="The Broad Institute Genomics Platform"/>
            <consortium name="The Broad Institute Genome Sequencing Center for Infectious Disease"/>
            <person name="Wu L."/>
            <person name="Ma J."/>
        </authorList>
    </citation>
    <scope>NUCLEOTIDE SEQUENCE [LARGE SCALE GENOMIC DNA]</scope>
    <source>
        <strain evidence="3">JCM 9687</strain>
    </source>
</reference>
<sequence>MSTESRQPRTARVLAQRISMPVFKVCLVVFLVLGVALVLAQAVGIVVGNAALVSGAVDVLGAPTTIAAGVTGLLGFAMSYVFPWKSGED</sequence>
<comment type="caution">
    <text evidence="2">The sequence shown here is derived from an EMBL/GenBank/DDBJ whole genome shotgun (WGS) entry which is preliminary data.</text>
</comment>
<dbReference type="RefSeq" id="WP_344926252.1">
    <property type="nucleotide sequence ID" value="NZ_BAAAYK010000038.1"/>
</dbReference>
<organism evidence="2 3">
    <name type="scientific">Saccharopolyspora gregorii</name>
    <dbReference type="NCBI Taxonomy" id="33914"/>
    <lineage>
        <taxon>Bacteria</taxon>
        <taxon>Bacillati</taxon>
        <taxon>Actinomycetota</taxon>
        <taxon>Actinomycetes</taxon>
        <taxon>Pseudonocardiales</taxon>
        <taxon>Pseudonocardiaceae</taxon>
        <taxon>Saccharopolyspora</taxon>
    </lineage>
</organism>
<keyword evidence="1" id="KW-0472">Membrane</keyword>
<gene>
    <name evidence="2" type="ORF">GCM10020366_24110</name>
</gene>
<accession>A0ABP6RS89</accession>
<evidence type="ECO:0000313" key="2">
    <source>
        <dbReference type="EMBL" id="GAA3357171.1"/>
    </source>
</evidence>
<dbReference type="EMBL" id="BAAAYK010000038">
    <property type="protein sequence ID" value="GAA3357171.1"/>
    <property type="molecule type" value="Genomic_DNA"/>
</dbReference>
<keyword evidence="1" id="KW-0812">Transmembrane</keyword>
<name>A0ABP6RS89_9PSEU</name>
<dbReference type="Proteomes" id="UP001500483">
    <property type="component" value="Unassembled WGS sequence"/>
</dbReference>
<evidence type="ECO:0000256" key="1">
    <source>
        <dbReference type="SAM" id="Phobius"/>
    </source>
</evidence>